<dbReference type="AlphaFoldDB" id="A0A6I8N343"/>
<dbReference type="CDD" id="cd05713">
    <property type="entry name" value="IgV_MOG_like"/>
    <property type="match status" value="1"/>
</dbReference>
<reference evidence="9" key="2">
    <citation type="submission" date="2025-08" db="UniProtKB">
        <authorList>
            <consortium name="Ensembl"/>
        </authorList>
    </citation>
    <scope>IDENTIFICATION</scope>
    <source>
        <strain evidence="9">Glennie</strain>
    </source>
</reference>
<dbReference type="FunFam" id="2.60.40.10:FF:000183">
    <property type="entry name" value="Myelin-oligodendrocyte glycoprotein"/>
    <property type="match status" value="1"/>
</dbReference>
<reference evidence="9" key="3">
    <citation type="submission" date="2025-09" db="UniProtKB">
        <authorList>
            <consortium name="Ensembl"/>
        </authorList>
    </citation>
    <scope>IDENTIFICATION</scope>
    <source>
        <strain evidence="9">Glennie</strain>
    </source>
</reference>
<dbReference type="Pfam" id="PF22705">
    <property type="entry name" value="C2-set_3"/>
    <property type="match status" value="1"/>
</dbReference>
<dbReference type="GeneTree" id="ENSGT01120000271914"/>
<evidence type="ECO:0000256" key="1">
    <source>
        <dbReference type="ARBA" id="ARBA00004370"/>
    </source>
</evidence>
<evidence type="ECO:0000256" key="4">
    <source>
        <dbReference type="ARBA" id="ARBA00023136"/>
    </source>
</evidence>
<evidence type="ECO:0000256" key="2">
    <source>
        <dbReference type="ARBA" id="ARBA00022692"/>
    </source>
</evidence>
<dbReference type="Ensembl" id="ENSOANT00000067033.1">
    <property type="protein sequence ID" value="ENSOANP00000035363.1"/>
    <property type="gene ID" value="ENSOANG00000041233.1"/>
</dbReference>
<dbReference type="SUPFAM" id="SSF48726">
    <property type="entry name" value="Immunoglobulin"/>
    <property type="match status" value="2"/>
</dbReference>
<dbReference type="Pfam" id="PF07686">
    <property type="entry name" value="V-set"/>
    <property type="match status" value="1"/>
</dbReference>
<dbReference type="InterPro" id="IPR036179">
    <property type="entry name" value="Ig-like_dom_sf"/>
</dbReference>
<dbReference type="Bgee" id="ENSOANG00000041233">
    <property type="expression patterns" value="Expressed in fibroblast and 6 other cell types or tissues"/>
</dbReference>
<reference evidence="9 10" key="1">
    <citation type="journal article" date="2008" name="Nature">
        <title>Genome analysis of the platypus reveals unique signatures of evolution.</title>
        <authorList>
            <person name="Warren W.C."/>
            <person name="Hillier L.W."/>
            <person name="Marshall Graves J.A."/>
            <person name="Birney E."/>
            <person name="Ponting C.P."/>
            <person name="Grutzner F."/>
            <person name="Belov K."/>
            <person name="Miller W."/>
            <person name="Clarke L."/>
            <person name="Chinwalla A.T."/>
            <person name="Yang S.P."/>
            <person name="Heger A."/>
            <person name="Locke D.P."/>
            <person name="Miethke P."/>
            <person name="Waters P.D."/>
            <person name="Veyrunes F."/>
            <person name="Fulton L."/>
            <person name="Fulton B."/>
            <person name="Graves T."/>
            <person name="Wallis J."/>
            <person name="Puente X.S."/>
            <person name="Lopez-Otin C."/>
            <person name="Ordonez G.R."/>
            <person name="Eichler E.E."/>
            <person name="Chen L."/>
            <person name="Cheng Z."/>
            <person name="Deakin J.E."/>
            <person name="Alsop A."/>
            <person name="Thompson K."/>
            <person name="Kirby P."/>
            <person name="Papenfuss A.T."/>
            <person name="Wakefield M.J."/>
            <person name="Olender T."/>
            <person name="Lancet D."/>
            <person name="Huttley G.A."/>
            <person name="Smit A.F."/>
            <person name="Pask A."/>
            <person name="Temple-Smith P."/>
            <person name="Batzer M.A."/>
            <person name="Walker J.A."/>
            <person name="Konkel M.K."/>
            <person name="Harris R.S."/>
            <person name="Whittington C.M."/>
            <person name="Wong E.S."/>
            <person name="Gemmell N.J."/>
            <person name="Buschiazzo E."/>
            <person name="Vargas Jentzsch I.M."/>
            <person name="Merkel A."/>
            <person name="Schmitz J."/>
            <person name="Zemann A."/>
            <person name="Churakov G."/>
            <person name="Kriegs J.O."/>
            <person name="Brosius J."/>
            <person name="Murchison E.P."/>
            <person name="Sachidanandam R."/>
            <person name="Smith C."/>
            <person name="Hannon G.J."/>
            <person name="Tsend-Ayush E."/>
            <person name="McMillan D."/>
            <person name="Attenborough R."/>
            <person name="Rens W."/>
            <person name="Ferguson-Smith M."/>
            <person name="Lefevre C.M."/>
            <person name="Sharp J.A."/>
            <person name="Nicholas K.R."/>
            <person name="Ray D.A."/>
            <person name="Kube M."/>
            <person name="Reinhardt R."/>
            <person name="Pringle T.H."/>
            <person name="Taylor J."/>
            <person name="Jones R.C."/>
            <person name="Nixon B."/>
            <person name="Dacheux J.L."/>
            <person name="Niwa H."/>
            <person name="Sekita Y."/>
            <person name="Huang X."/>
            <person name="Stark A."/>
            <person name="Kheradpour P."/>
            <person name="Kellis M."/>
            <person name="Flicek P."/>
            <person name="Chen Y."/>
            <person name="Webber C."/>
            <person name="Hardison R."/>
            <person name="Nelson J."/>
            <person name="Hallsworth-Pepin K."/>
            <person name="Delehaunty K."/>
            <person name="Markovic C."/>
            <person name="Minx P."/>
            <person name="Feng Y."/>
            <person name="Kremitzki C."/>
            <person name="Mitreva M."/>
            <person name="Glasscock J."/>
            <person name="Wylie T."/>
            <person name="Wohldmann P."/>
            <person name="Thiru P."/>
            <person name="Nhan M.N."/>
            <person name="Pohl C.S."/>
            <person name="Smith S.M."/>
            <person name="Hou S."/>
            <person name="Nefedov M."/>
            <person name="de Jong P.J."/>
            <person name="Renfree M.B."/>
            <person name="Mardis E.R."/>
            <person name="Wilson R.K."/>
        </authorList>
    </citation>
    <scope>NUCLEOTIDE SEQUENCE [LARGE SCALE GENOMIC DNA]</scope>
    <source>
        <strain evidence="9 10">Glennie</strain>
    </source>
</reference>
<dbReference type="GO" id="GO:0005102">
    <property type="term" value="F:signaling receptor binding"/>
    <property type="evidence" value="ECO:0000318"/>
    <property type="project" value="GO_Central"/>
</dbReference>
<dbReference type="GO" id="GO:0009897">
    <property type="term" value="C:external side of plasma membrane"/>
    <property type="evidence" value="ECO:0000318"/>
    <property type="project" value="GO_Central"/>
</dbReference>
<dbReference type="FunFam" id="2.60.40.10:FF:000088">
    <property type="entry name" value="Butyrophilin subfamily 1 member A1"/>
    <property type="match status" value="1"/>
</dbReference>
<protein>
    <recommendedName>
        <fullName evidence="8">Ig-like domain-containing protein</fullName>
    </recommendedName>
</protein>
<dbReference type="PANTHER" id="PTHR24100">
    <property type="entry name" value="BUTYROPHILIN"/>
    <property type="match status" value="1"/>
</dbReference>
<feature type="transmembrane region" description="Helical" evidence="7">
    <location>
        <begin position="273"/>
        <end position="295"/>
    </location>
</feature>
<dbReference type="GO" id="GO:0001817">
    <property type="term" value="P:regulation of cytokine production"/>
    <property type="evidence" value="ECO:0000318"/>
    <property type="project" value="GO_Central"/>
</dbReference>
<accession>A0A6I8N343</accession>
<keyword evidence="6" id="KW-0393">Immunoglobulin domain</keyword>
<dbReference type="SMART" id="SM00406">
    <property type="entry name" value="IGv"/>
    <property type="match status" value="1"/>
</dbReference>
<comment type="subcellular location">
    <subcellularLocation>
        <location evidence="1">Membrane</location>
    </subcellularLocation>
</comment>
<evidence type="ECO:0000313" key="10">
    <source>
        <dbReference type="Proteomes" id="UP000002279"/>
    </source>
</evidence>
<keyword evidence="10" id="KW-1185">Reference proteome</keyword>
<sequence>SVGPDPLVLSPLLFLPSPALAGKSQQPGPRVCASASGLLFLLSLLFPWSSVSGQFSARAQVPSVAGLVGDVAKLSCLLTPPQSLANLEVRWFRGSYEFVVLLKEKGVDQPGPQLPQYRGRSHLLSGDNGDGVVTLQLKDLRPGDEGNYTCFFRSRDFYEQAVVELNVTGLGPAPLLQVAGHKAGGVLLVCSSEGWYPKPNLQWREQGGRVLPAQKELKPQENQGLFRVQSSLILMEEANYTVACHISIAQRNLSAESRIYLTGLFFPKFSYCLMSLAVLLAIFLSLILLVAFLFWKHWKSRGEGVSGGGQELGGGWV</sequence>
<dbReference type="InterPro" id="IPR007110">
    <property type="entry name" value="Ig-like_dom"/>
</dbReference>
<dbReference type="InParanoid" id="A0A6I8N343"/>
<feature type="domain" description="Ig-like" evidence="8">
    <location>
        <begin position="47"/>
        <end position="168"/>
    </location>
</feature>
<dbReference type="InterPro" id="IPR013783">
    <property type="entry name" value="Ig-like_fold"/>
</dbReference>
<proteinExistence type="predicted"/>
<name>A0A6I8N343_ORNAN</name>
<keyword evidence="2 7" id="KW-0812">Transmembrane</keyword>
<dbReference type="InterPro" id="IPR053896">
    <property type="entry name" value="BTN3A2-like_Ig-C"/>
</dbReference>
<evidence type="ECO:0000256" key="3">
    <source>
        <dbReference type="ARBA" id="ARBA00022989"/>
    </source>
</evidence>
<organism evidence="9 10">
    <name type="scientific">Ornithorhynchus anatinus</name>
    <name type="common">Duckbill platypus</name>
    <dbReference type="NCBI Taxonomy" id="9258"/>
    <lineage>
        <taxon>Eukaryota</taxon>
        <taxon>Metazoa</taxon>
        <taxon>Chordata</taxon>
        <taxon>Craniata</taxon>
        <taxon>Vertebrata</taxon>
        <taxon>Euteleostomi</taxon>
        <taxon>Mammalia</taxon>
        <taxon>Monotremata</taxon>
        <taxon>Ornithorhynchidae</taxon>
        <taxon>Ornithorhynchus</taxon>
    </lineage>
</organism>
<keyword evidence="5" id="KW-1015">Disulfide bond</keyword>
<dbReference type="InterPro" id="IPR050504">
    <property type="entry name" value="IgSF_BTN/MOG"/>
</dbReference>
<evidence type="ECO:0000256" key="6">
    <source>
        <dbReference type="ARBA" id="ARBA00023319"/>
    </source>
</evidence>
<dbReference type="InterPro" id="IPR003599">
    <property type="entry name" value="Ig_sub"/>
</dbReference>
<keyword evidence="4 7" id="KW-0472">Membrane</keyword>
<dbReference type="Proteomes" id="UP000002279">
    <property type="component" value="Chromosome X1"/>
</dbReference>
<keyword evidence="3 7" id="KW-1133">Transmembrane helix</keyword>
<feature type="domain" description="Ig-like" evidence="8">
    <location>
        <begin position="180"/>
        <end position="254"/>
    </location>
</feature>
<evidence type="ECO:0000259" key="8">
    <source>
        <dbReference type="PROSITE" id="PS50835"/>
    </source>
</evidence>
<evidence type="ECO:0000313" key="9">
    <source>
        <dbReference type="Ensembl" id="ENSOANP00000035363.1"/>
    </source>
</evidence>
<dbReference type="PANTHER" id="PTHR24100:SF130">
    <property type="entry name" value="BUTYROPHILIN-LIKE PROTEIN 9"/>
    <property type="match status" value="1"/>
</dbReference>
<dbReference type="PROSITE" id="PS50835">
    <property type="entry name" value="IG_LIKE"/>
    <property type="match status" value="2"/>
</dbReference>
<evidence type="ECO:0000256" key="5">
    <source>
        <dbReference type="ARBA" id="ARBA00023157"/>
    </source>
</evidence>
<dbReference type="SMART" id="SM00409">
    <property type="entry name" value="IG"/>
    <property type="match status" value="1"/>
</dbReference>
<evidence type="ECO:0000256" key="7">
    <source>
        <dbReference type="SAM" id="Phobius"/>
    </source>
</evidence>
<dbReference type="GO" id="GO:0050852">
    <property type="term" value="P:T cell receptor signaling pathway"/>
    <property type="evidence" value="ECO:0000318"/>
    <property type="project" value="GO_Central"/>
</dbReference>
<dbReference type="Gene3D" id="2.60.40.10">
    <property type="entry name" value="Immunoglobulins"/>
    <property type="match status" value="2"/>
</dbReference>
<dbReference type="InterPro" id="IPR013106">
    <property type="entry name" value="Ig_V-set"/>
</dbReference>